<dbReference type="Proteomes" id="UP000315343">
    <property type="component" value="Unassembled WGS sequence"/>
</dbReference>
<evidence type="ECO:0000256" key="1">
    <source>
        <dbReference type="ARBA" id="ARBA00022741"/>
    </source>
</evidence>
<dbReference type="Pfam" id="PF00580">
    <property type="entry name" value="UvrD-helicase"/>
    <property type="match status" value="1"/>
</dbReference>
<keyword evidence="1 5" id="KW-0547">Nucleotide-binding</keyword>
<proteinExistence type="predicted"/>
<keyword evidence="2 5" id="KW-0378">Hydrolase</keyword>
<dbReference type="GO" id="GO:0043138">
    <property type="term" value="F:3'-5' DNA helicase activity"/>
    <property type="evidence" value="ECO:0007669"/>
    <property type="project" value="TreeGrafter"/>
</dbReference>
<dbReference type="AlphaFoldDB" id="A0A562JL97"/>
<dbReference type="GO" id="GO:0005829">
    <property type="term" value="C:cytosol"/>
    <property type="evidence" value="ECO:0007669"/>
    <property type="project" value="TreeGrafter"/>
</dbReference>
<dbReference type="InterPro" id="IPR027785">
    <property type="entry name" value="UvrD-like_helicase_C"/>
</dbReference>
<reference evidence="7 8" key="1">
    <citation type="submission" date="2019-07" db="EMBL/GenBank/DDBJ databases">
        <title>Genomic Encyclopedia of Type Strains, Phase I: the one thousand microbial genomes (KMG-I) project.</title>
        <authorList>
            <person name="Kyrpides N."/>
        </authorList>
    </citation>
    <scope>NUCLEOTIDE SEQUENCE [LARGE SCALE GENOMIC DNA]</scope>
    <source>
        <strain evidence="7 8">DSM 13558</strain>
    </source>
</reference>
<dbReference type="OrthoDB" id="9787585at2"/>
<name>A0A562JL97_9FIRM</name>
<gene>
    <name evidence="7" type="ORF">LY60_00536</name>
</gene>
<dbReference type="RefSeq" id="WP_145079555.1">
    <property type="nucleotide sequence ID" value="NZ_DAMBUX010000006.1"/>
</dbReference>
<feature type="domain" description="UvrD-like helicase ATP-binding" evidence="6">
    <location>
        <begin position="208"/>
        <end position="591"/>
    </location>
</feature>
<evidence type="ECO:0000256" key="5">
    <source>
        <dbReference type="PROSITE-ProRule" id="PRU00560"/>
    </source>
</evidence>
<dbReference type="PANTHER" id="PTHR11070:SF17">
    <property type="entry name" value="DNA HELICASE IV"/>
    <property type="match status" value="1"/>
</dbReference>
<dbReference type="PROSITE" id="PS51198">
    <property type="entry name" value="UVRD_HELICASE_ATP_BIND"/>
    <property type="match status" value="1"/>
</dbReference>
<dbReference type="Gene3D" id="3.40.50.300">
    <property type="entry name" value="P-loop containing nucleotide triphosphate hydrolases"/>
    <property type="match status" value="3"/>
</dbReference>
<dbReference type="EMBL" id="VLKH01000001">
    <property type="protein sequence ID" value="TWH83918.1"/>
    <property type="molecule type" value="Genomic_DNA"/>
</dbReference>
<feature type="binding site" evidence="5">
    <location>
        <begin position="229"/>
        <end position="236"/>
    </location>
    <ligand>
        <name>ATP</name>
        <dbReference type="ChEBI" id="CHEBI:30616"/>
    </ligand>
</feature>
<dbReference type="InterPro" id="IPR027417">
    <property type="entry name" value="P-loop_NTPase"/>
</dbReference>
<evidence type="ECO:0000256" key="3">
    <source>
        <dbReference type="ARBA" id="ARBA00022806"/>
    </source>
</evidence>
<dbReference type="SUPFAM" id="SSF52540">
    <property type="entry name" value="P-loop containing nucleoside triphosphate hydrolases"/>
    <property type="match status" value="1"/>
</dbReference>
<dbReference type="Pfam" id="PF13538">
    <property type="entry name" value="UvrD_C_2"/>
    <property type="match status" value="1"/>
</dbReference>
<protein>
    <submittedName>
        <fullName evidence="7">DNA helicase-2/ATP-dependent DNA helicase PcrA</fullName>
    </submittedName>
</protein>
<keyword evidence="3 5" id="KW-0347">Helicase</keyword>
<dbReference type="GO" id="GO:0003677">
    <property type="term" value="F:DNA binding"/>
    <property type="evidence" value="ECO:0007669"/>
    <property type="project" value="InterPro"/>
</dbReference>
<dbReference type="PANTHER" id="PTHR11070">
    <property type="entry name" value="UVRD / RECB / PCRA DNA HELICASE FAMILY MEMBER"/>
    <property type="match status" value="1"/>
</dbReference>
<dbReference type="GO" id="GO:0000725">
    <property type="term" value="P:recombinational repair"/>
    <property type="evidence" value="ECO:0007669"/>
    <property type="project" value="TreeGrafter"/>
</dbReference>
<evidence type="ECO:0000256" key="2">
    <source>
        <dbReference type="ARBA" id="ARBA00022801"/>
    </source>
</evidence>
<dbReference type="GO" id="GO:0005524">
    <property type="term" value="F:ATP binding"/>
    <property type="evidence" value="ECO:0007669"/>
    <property type="project" value="UniProtKB-UniRule"/>
</dbReference>
<organism evidence="7 8">
    <name type="scientific">Sedimentibacter saalensis</name>
    <dbReference type="NCBI Taxonomy" id="130788"/>
    <lineage>
        <taxon>Bacteria</taxon>
        <taxon>Bacillati</taxon>
        <taxon>Bacillota</taxon>
        <taxon>Tissierellia</taxon>
        <taxon>Sedimentibacter</taxon>
    </lineage>
</organism>
<sequence>MIEYNDKHLEEIQYLEEIINLLKYKLDIETSNLEEQKIDLIAARKEMWENTTHSSADFDKLSDLNQYLSALQAQTFTYTELAKRISKYEKMLDSPYFARIDFTEQGYDDTDKIYIGLFNLMDEETHDIKVYDWRAPISSVYYRNELGPVEYKAPAGIIKGTITLKRQYKITKGEMEYFFDSNINILDEMLMEALSQNMTSKMKTIVETIQKQQDLIIRDLENDLLVVQGVAGSGKSSVALHRIAFLMYQGLNYKLSANNIIVISPNPLFSKYISNVLPELGEDNINEFTFENIFFKLYESRLSVKTKSENFENIICAATEEERNFLRSYNEFKGSKTFKEILDRFVYYFEHKMIKFEDVYFNGEFLETKQLLKSFLLSGKLNMPTAKKLKIMENRIIEKLHERKLSRRSKIEKAVVKLNQHEFESKSFTRMLAAKETASFIKNLHNFTEFDCFELYKTLFENRKIFNAVSKGLILPENIEKIINYTNQSLQDRYNIPYADGMGLVYLKIKAEGCDLFRDIKQVVVDEAQDYYPLHYHILKNLYRDARFTVVGDVNQSVEKKSDVSIYDDIIEIFGFEKNNKVFLNKSYRSSYEISKFSSKLLEEGTYTEYFKRNEEEPEIIQCKTTDELDNKLIKDIENYKSQGLNTVAIICKNRKTAADLYFRIAGRTKVKLVDYLEEQSITGTIIVPVYLAKGLEFDAVMVYGTDNKTYNTDYDKKLLYIACTRALHRLSLYYTGKITRYLK</sequence>
<evidence type="ECO:0000313" key="8">
    <source>
        <dbReference type="Proteomes" id="UP000315343"/>
    </source>
</evidence>
<keyword evidence="8" id="KW-1185">Reference proteome</keyword>
<dbReference type="InterPro" id="IPR014016">
    <property type="entry name" value="UvrD-like_ATP-bd"/>
</dbReference>
<keyword evidence="4 5" id="KW-0067">ATP-binding</keyword>
<accession>A0A562JL97</accession>
<evidence type="ECO:0000256" key="4">
    <source>
        <dbReference type="ARBA" id="ARBA00022840"/>
    </source>
</evidence>
<evidence type="ECO:0000259" key="6">
    <source>
        <dbReference type="PROSITE" id="PS51198"/>
    </source>
</evidence>
<dbReference type="GO" id="GO:0016787">
    <property type="term" value="F:hydrolase activity"/>
    <property type="evidence" value="ECO:0007669"/>
    <property type="project" value="UniProtKB-UniRule"/>
</dbReference>
<evidence type="ECO:0000313" key="7">
    <source>
        <dbReference type="EMBL" id="TWH83918.1"/>
    </source>
</evidence>
<dbReference type="InterPro" id="IPR000212">
    <property type="entry name" value="DNA_helicase_UvrD/REP"/>
</dbReference>
<comment type="caution">
    <text evidence="7">The sequence shown here is derived from an EMBL/GenBank/DDBJ whole genome shotgun (WGS) entry which is preliminary data.</text>
</comment>